<dbReference type="InterPro" id="IPR010817">
    <property type="entry name" value="HemY_N"/>
</dbReference>
<organism evidence="13 14">
    <name type="scientific">Oceanococcus atlanticus</name>
    <dbReference type="NCBI Taxonomy" id="1317117"/>
    <lineage>
        <taxon>Bacteria</taxon>
        <taxon>Pseudomonadati</taxon>
        <taxon>Pseudomonadota</taxon>
        <taxon>Gammaproteobacteria</taxon>
        <taxon>Chromatiales</taxon>
        <taxon>Oceanococcaceae</taxon>
        <taxon>Oceanococcus</taxon>
    </lineage>
</organism>
<dbReference type="OrthoDB" id="7053339at2"/>
<keyword evidence="4" id="KW-1003">Cell membrane</keyword>
<evidence type="ECO:0000256" key="1">
    <source>
        <dbReference type="ARBA" id="ARBA00002962"/>
    </source>
</evidence>
<evidence type="ECO:0000256" key="8">
    <source>
        <dbReference type="ARBA" id="ARBA00023136"/>
    </source>
</evidence>
<dbReference type="Pfam" id="PF07219">
    <property type="entry name" value="HemY_N"/>
    <property type="match status" value="1"/>
</dbReference>
<comment type="function">
    <text evidence="1">Involved in a late step of protoheme IX synthesis.</text>
</comment>
<accession>A0A1Y1SK65</accession>
<evidence type="ECO:0000313" key="13">
    <source>
        <dbReference type="EMBL" id="ORE89589.1"/>
    </source>
</evidence>
<keyword evidence="14" id="KW-1185">Reference proteome</keyword>
<name>A0A1Y1SK65_9GAMM</name>
<dbReference type="STRING" id="1317117.ATO7_06900"/>
<comment type="subcellular location">
    <subcellularLocation>
        <location evidence="2">Cell inner membrane</location>
        <topology evidence="2">Multi-pass membrane protein</topology>
    </subcellularLocation>
</comment>
<dbReference type="EMBL" id="AQQV01000001">
    <property type="protein sequence ID" value="ORE89589.1"/>
    <property type="molecule type" value="Genomic_DNA"/>
</dbReference>
<keyword evidence="8 11" id="KW-0472">Membrane</keyword>
<dbReference type="InterPro" id="IPR005254">
    <property type="entry name" value="Heme_biosyn_assoc_TPR_pro"/>
</dbReference>
<feature type="domain" description="HemY N-terminal" evidence="12">
    <location>
        <begin position="27"/>
        <end position="132"/>
    </location>
</feature>
<dbReference type="GO" id="GO:0006779">
    <property type="term" value="P:porphyrin-containing compound biosynthetic process"/>
    <property type="evidence" value="ECO:0007669"/>
    <property type="project" value="UniProtKB-KW"/>
</dbReference>
<evidence type="ECO:0000256" key="9">
    <source>
        <dbReference type="ARBA" id="ARBA00023244"/>
    </source>
</evidence>
<evidence type="ECO:0000256" key="10">
    <source>
        <dbReference type="SAM" id="MobiDB-lite"/>
    </source>
</evidence>
<dbReference type="SUPFAM" id="SSF48452">
    <property type="entry name" value="TPR-like"/>
    <property type="match status" value="1"/>
</dbReference>
<evidence type="ECO:0000259" key="12">
    <source>
        <dbReference type="Pfam" id="PF07219"/>
    </source>
</evidence>
<protein>
    <submittedName>
        <fullName evidence="13">HemY domain-containing protein</fullName>
    </submittedName>
</protein>
<keyword evidence="9" id="KW-0627">Porphyrin biosynthesis</keyword>
<reference evidence="13 14" key="1">
    <citation type="submission" date="2013-04" db="EMBL/GenBank/DDBJ databases">
        <title>Oceanococcus atlanticus 22II-S10r2 Genome Sequencing.</title>
        <authorList>
            <person name="Lai Q."/>
            <person name="Li G."/>
            <person name="Shao Z."/>
        </authorList>
    </citation>
    <scope>NUCLEOTIDE SEQUENCE [LARGE SCALE GENOMIC DNA]</scope>
    <source>
        <strain evidence="13 14">22II-S10r2</strain>
    </source>
</reference>
<sequence>MIRWLILPALALAIGGLVAANLRDDPGYVLIQIAGYTLESSLTGLILIGLVVIALISLAGRLIAKSVRLPGQVSELVQERRLEQARKQLHLGLKQLAAGQFDKAEAELLKRISQSEDPGANYLYAAEAAHRQNNPQRRDEYLALADQADDSNHAAVLLRRAQMWADDGRHSEALDAVDSLLAAQPRHAGAMSLRLNLLQQLNRFEELKAALPAARNVVDAELIQSSARHAHTALLSQARASGRVDTLRSAWQDVDKSLQHDPELIAHYARLCHDLNIDVDGLRLIVAELRHHWHAELALVYGELDGGDVVRQLAKVEEWIKQHGEKAELLIIAGRLCLRNRLWGRARSYFEACLRSYPSPEIRLELGKLLIQQGEDETAALELFREGLESSLSPKGIASPSAELLPKERSPS</sequence>
<gene>
    <name evidence="13" type="ORF">ATO7_06900</name>
</gene>
<dbReference type="Pfam" id="PF13432">
    <property type="entry name" value="TPR_16"/>
    <property type="match status" value="1"/>
</dbReference>
<feature type="region of interest" description="Disordered" evidence="10">
    <location>
        <begin position="388"/>
        <end position="412"/>
    </location>
</feature>
<dbReference type="RefSeq" id="WP_083560834.1">
    <property type="nucleotide sequence ID" value="NZ_AQQV01000001.1"/>
</dbReference>
<dbReference type="GO" id="GO:0005886">
    <property type="term" value="C:plasma membrane"/>
    <property type="evidence" value="ECO:0007669"/>
    <property type="project" value="UniProtKB-SubCell"/>
</dbReference>
<dbReference type="GO" id="GO:0042168">
    <property type="term" value="P:heme metabolic process"/>
    <property type="evidence" value="ECO:0007669"/>
    <property type="project" value="InterPro"/>
</dbReference>
<evidence type="ECO:0000256" key="2">
    <source>
        <dbReference type="ARBA" id="ARBA00004429"/>
    </source>
</evidence>
<evidence type="ECO:0000256" key="4">
    <source>
        <dbReference type="ARBA" id="ARBA00022475"/>
    </source>
</evidence>
<evidence type="ECO:0000256" key="11">
    <source>
        <dbReference type="SAM" id="Phobius"/>
    </source>
</evidence>
<keyword evidence="5" id="KW-0997">Cell inner membrane</keyword>
<comment type="pathway">
    <text evidence="3">Porphyrin-containing compound metabolism; protoheme biosynthesis.</text>
</comment>
<evidence type="ECO:0000256" key="3">
    <source>
        <dbReference type="ARBA" id="ARBA00004744"/>
    </source>
</evidence>
<dbReference type="UniPathway" id="UPA00252"/>
<evidence type="ECO:0000256" key="6">
    <source>
        <dbReference type="ARBA" id="ARBA00022692"/>
    </source>
</evidence>
<proteinExistence type="predicted"/>
<dbReference type="SMART" id="SM00028">
    <property type="entry name" value="TPR"/>
    <property type="match status" value="3"/>
</dbReference>
<dbReference type="Gene3D" id="1.25.40.10">
    <property type="entry name" value="Tetratricopeptide repeat domain"/>
    <property type="match status" value="1"/>
</dbReference>
<evidence type="ECO:0000313" key="14">
    <source>
        <dbReference type="Proteomes" id="UP000192342"/>
    </source>
</evidence>
<dbReference type="AlphaFoldDB" id="A0A1Y1SK65"/>
<keyword evidence="6 11" id="KW-0812">Transmembrane</keyword>
<dbReference type="NCBIfam" id="TIGR00540">
    <property type="entry name" value="TPR_hemY_coli"/>
    <property type="match status" value="1"/>
</dbReference>
<dbReference type="InterPro" id="IPR011990">
    <property type="entry name" value="TPR-like_helical_dom_sf"/>
</dbReference>
<evidence type="ECO:0000256" key="7">
    <source>
        <dbReference type="ARBA" id="ARBA00022989"/>
    </source>
</evidence>
<comment type="caution">
    <text evidence="13">The sequence shown here is derived from an EMBL/GenBank/DDBJ whole genome shotgun (WGS) entry which is preliminary data.</text>
</comment>
<dbReference type="Proteomes" id="UP000192342">
    <property type="component" value="Unassembled WGS sequence"/>
</dbReference>
<dbReference type="InterPro" id="IPR019734">
    <property type="entry name" value="TPR_rpt"/>
</dbReference>
<evidence type="ECO:0000256" key="5">
    <source>
        <dbReference type="ARBA" id="ARBA00022519"/>
    </source>
</evidence>
<feature type="transmembrane region" description="Helical" evidence="11">
    <location>
        <begin position="43"/>
        <end position="64"/>
    </location>
</feature>
<dbReference type="Gene3D" id="1.25.40.1040">
    <property type="match status" value="1"/>
</dbReference>
<keyword evidence="7 11" id="KW-1133">Transmembrane helix</keyword>